<evidence type="ECO:0000256" key="4">
    <source>
        <dbReference type="ARBA" id="ARBA00022475"/>
    </source>
</evidence>
<comment type="subcellular location">
    <subcellularLocation>
        <location evidence="1">Cell inner membrane</location>
        <topology evidence="1">Single-pass membrane protein</topology>
        <orientation evidence="1">Periplasmic side</orientation>
    </subcellularLocation>
</comment>
<dbReference type="PROSITE" id="PS52015">
    <property type="entry name" value="TONB_CTD"/>
    <property type="match status" value="1"/>
</dbReference>
<keyword evidence="14" id="KW-1185">Reference proteome</keyword>
<dbReference type="InterPro" id="IPR037682">
    <property type="entry name" value="TonB_C"/>
</dbReference>
<organism evidence="13 14">
    <name type="scientific">Pontibacter aydingkolensis</name>
    <dbReference type="NCBI Taxonomy" id="1911536"/>
    <lineage>
        <taxon>Bacteria</taxon>
        <taxon>Pseudomonadati</taxon>
        <taxon>Bacteroidota</taxon>
        <taxon>Cytophagia</taxon>
        <taxon>Cytophagales</taxon>
        <taxon>Hymenobacteraceae</taxon>
        <taxon>Pontibacter</taxon>
    </lineage>
</organism>
<keyword evidence="3" id="KW-0813">Transport</keyword>
<keyword evidence="9" id="KW-0472">Membrane</keyword>
<feature type="chain" id="PRO_5045444438" evidence="11">
    <location>
        <begin position="28"/>
        <end position="421"/>
    </location>
</feature>
<evidence type="ECO:0000313" key="13">
    <source>
        <dbReference type="EMBL" id="MBW7467633.1"/>
    </source>
</evidence>
<keyword evidence="11" id="KW-0732">Signal</keyword>
<comment type="similarity">
    <text evidence="2">Belongs to the TonB family.</text>
</comment>
<proteinExistence type="inferred from homology"/>
<feature type="compositionally biased region" description="Basic and acidic residues" evidence="10">
    <location>
        <begin position="402"/>
        <end position="413"/>
    </location>
</feature>
<sequence length="421" mass="46276">MKQKTFTRLTATALLSIALATAPHVHAQTKEKPFAYVEQMPTFKGGEKEMLQYLASNIKYPSEARSSGVEGLVVVQFIVEKDGAITDVQTVKKLGHGTDEEAIRVIKSMNGQWTAGRQNGQLVRVNYTMPIRFTLTEEERTATAAVANRMPQYKGGQEAMLKAMGTYLKLPAEAKQENLDARVMVRFYVDQQGNVSNIRLDGTKLKKTVGPDSKLDYMDASTFSLQNKAVLAKLSEAAAAAVKATSGNWEPALKKGQPAASEIILPVQFYSSANSKGVGQTLLAPSMTKYTKNSYTYDEADVKPTLQDGPLNKFLAKNLRSPKGLTFEGDYKTGFVVKPDGSVIGPFMSPDANISKEDHYLLHEEIQKVIKLMDGKWNPGKVDGQAVPVTYNFMIRFVTDDGSKKPAASDKNPDVIVTRYK</sequence>
<dbReference type="PANTHER" id="PTHR33446:SF2">
    <property type="entry name" value="PROTEIN TONB"/>
    <property type="match status" value="1"/>
</dbReference>
<evidence type="ECO:0000313" key="14">
    <source>
        <dbReference type="Proteomes" id="UP000813018"/>
    </source>
</evidence>
<keyword evidence="7" id="KW-0653">Protein transport</keyword>
<evidence type="ECO:0000256" key="9">
    <source>
        <dbReference type="ARBA" id="ARBA00023136"/>
    </source>
</evidence>
<dbReference type="Gene3D" id="3.30.1150.10">
    <property type="match status" value="3"/>
</dbReference>
<dbReference type="EMBL" id="JAHYXK010000008">
    <property type="protein sequence ID" value="MBW7467633.1"/>
    <property type="molecule type" value="Genomic_DNA"/>
</dbReference>
<dbReference type="RefSeq" id="WP_219877512.1">
    <property type="nucleotide sequence ID" value="NZ_JAHYXK010000008.1"/>
</dbReference>
<dbReference type="InterPro" id="IPR006260">
    <property type="entry name" value="TonB/TolA_C"/>
</dbReference>
<evidence type="ECO:0000256" key="2">
    <source>
        <dbReference type="ARBA" id="ARBA00006555"/>
    </source>
</evidence>
<name>A0ABS7CUU9_9BACT</name>
<accession>A0ABS7CUU9</accession>
<evidence type="ECO:0000256" key="11">
    <source>
        <dbReference type="SAM" id="SignalP"/>
    </source>
</evidence>
<evidence type="ECO:0000256" key="5">
    <source>
        <dbReference type="ARBA" id="ARBA00022519"/>
    </source>
</evidence>
<evidence type="ECO:0000256" key="10">
    <source>
        <dbReference type="SAM" id="MobiDB-lite"/>
    </source>
</evidence>
<feature type="domain" description="TonB C-terminal" evidence="12">
    <location>
        <begin position="45"/>
        <end position="142"/>
    </location>
</feature>
<dbReference type="SUPFAM" id="SSF74653">
    <property type="entry name" value="TolA/TonB C-terminal domain"/>
    <property type="match status" value="1"/>
</dbReference>
<dbReference type="Proteomes" id="UP000813018">
    <property type="component" value="Unassembled WGS sequence"/>
</dbReference>
<keyword evidence="8" id="KW-1133">Transmembrane helix</keyword>
<evidence type="ECO:0000259" key="12">
    <source>
        <dbReference type="PROSITE" id="PS52015"/>
    </source>
</evidence>
<dbReference type="Pfam" id="PF03544">
    <property type="entry name" value="TonB_C"/>
    <property type="match status" value="1"/>
</dbReference>
<protein>
    <submittedName>
        <fullName evidence="13">Energy transducer TonB</fullName>
    </submittedName>
</protein>
<evidence type="ECO:0000256" key="3">
    <source>
        <dbReference type="ARBA" id="ARBA00022448"/>
    </source>
</evidence>
<dbReference type="InterPro" id="IPR003538">
    <property type="entry name" value="TonB"/>
</dbReference>
<comment type="caution">
    <text evidence="13">The sequence shown here is derived from an EMBL/GenBank/DDBJ whole genome shotgun (WGS) entry which is preliminary data.</text>
</comment>
<feature type="region of interest" description="Disordered" evidence="10">
    <location>
        <begin position="402"/>
        <end position="421"/>
    </location>
</feature>
<dbReference type="NCBIfam" id="TIGR01352">
    <property type="entry name" value="tonB_Cterm"/>
    <property type="match status" value="1"/>
</dbReference>
<reference evidence="13 14" key="1">
    <citation type="journal article" date="2016" name="Int. J. Syst. Evol. Microbiol.">
        <title>Pontibacter aydingkolensis sp. nov., isolated from soil of a salt lake.</title>
        <authorList>
            <person name="Osman G."/>
            <person name="Zhang T."/>
            <person name="Lou K."/>
            <person name="Gao Y."/>
            <person name="Chang W."/>
            <person name="Lin Q."/>
            <person name="Yang H.M."/>
            <person name="Huo X.D."/>
            <person name="Wang N."/>
        </authorList>
    </citation>
    <scope>NUCLEOTIDE SEQUENCE [LARGE SCALE GENOMIC DNA]</scope>
    <source>
        <strain evidence="13 14">KACC 19255</strain>
    </source>
</reference>
<dbReference type="PANTHER" id="PTHR33446">
    <property type="entry name" value="PROTEIN TONB-RELATED"/>
    <property type="match status" value="1"/>
</dbReference>
<feature type="signal peptide" evidence="11">
    <location>
        <begin position="1"/>
        <end position="27"/>
    </location>
</feature>
<gene>
    <name evidence="13" type="ORF">K0O23_11195</name>
</gene>
<evidence type="ECO:0000256" key="7">
    <source>
        <dbReference type="ARBA" id="ARBA00022927"/>
    </source>
</evidence>
<dbReference type="PRINTS" id="PR01374">
    <property type="entry name" value="TONBPROTEIN"/>
</dbReference>
<keyword evidence="5" id="KW-0997">Cell inner membrane</keyword>
<evidence type="ECO:0000256" key="1">
    <source>
        <dbReference type="ARBA" id="ARBA00004383"/>
    </source>
</evidence>
<dbReference type="InterPro" id="IPR051045">
    <property type="entry name" value="TonB-dependent_transducer"/>
</dbReference>
<evidence type="ECO:0000256" key="8">
    <source>
        <dbReference type="ARBA" id="ARBA00022989"/>
    </source>
</evidence>
<evidence type="ECO:0000256" key="6">
    <source>
        <dbReference type="ARBA" id="ARBA00022692"/>
    </source>
</evidence>
<keyword evidence="6" id="KW-0812">Transmembrane</keyword>
<keyword evidence="4" id="KW-1003">Cell membrane</keyword>